<dbReference type="InParanoid" id="A7EGI7"/>
<feature type="compositionally biased region" description="Basic and acidic residues" evidence="1">
    <location>
        <begin position="62"/>
        <end position="71"/>
    </location>
</feature>
<sequence length="178" mass="20439">MYTGTVKLNSYIKYVNTSAIITLTNKRISDVFRIKPRHHRSRKGRMKGKSSNSGSVRSSNGKKTELRASFKEENRASARILKHQEKILWGPDGSQMANSQGCVTNATDLARLRKLGEVSRHVLFFCEAPSEDRIQYHTHMNEEVMAGPKNSREQEKDAAYDRQIEKLKFELRQLRRGS</sequence>
<dbReference type="Proteomes" id="UP000001312">
    <property type="component" value="Unassembled WGS sequence"/>
</dbReference>
<feature type="compositionally biased region" description="Basic residues" evidence="1">
    <location>
        <begin position="34"/>
        <end position="48"/>
    </location>
</feature>
<evidence type="ECO:0000313" key="3">
    <source>
        <dbReference type="Proteomes" id="UP000001312"/>
    </source>
</evidence>
<evidence type="ECO:0000256" key="1">
    <source>
        <dbReference type="SAM" id="MobiDB-lite"/>
    </source>
</evidence>
<accession>A7EGI7</accession>
<dbReference type="EMBL" id="CH476625">
    <property type="protein sequence ID" value="EDO01953.1"/>
    <property type="molecule type" value="Genomic_DNA"/>
</dbReference>
<reference evidence="3" key="1">
    <citation type="journal article" date="2011" name="PLoS Genet.">
        <title>Genomic analysis of the necrotrophic fungal pathogens Sclerotinia sclerotiorum and Botrytis cinerea.</title>
        <authorList>
            <person name="Amselem J."/>
            <person name="Cuomo C.A."/>
            <person name="van Kan J.A."/>
            <person name="Viaud M."/>
            <person name="Benito E.P."/>
            <person name="Couloux A."/>
            <person name="Coutinho P.M."/>
            <person name="de Vries R.P."/>
            <person name="Dyer P.S."/>
            <person name="Fillinger S."/>
            <person name="Fournier E."/>
            <person name="Gout L."/>
            <person name="Hahn M."/>
            <person name="Kohn L."/>
            <person name="Lapalu N."/>
            <person name="Plummer K.M."/>
            <person name="Pradier J.M."/>
            <person name="Quevillon E."/>
            <person name="Sharon A."/>
            <person name="Simon A."/>
            <person name="ten Have A."/>
            <person name="Tudzynski B."/>
            <person name="Tudzynski P."/>
            <person name="Wincker P."/>
            <person name="Andrew M."/>
            <person name="Anthouard V."/>
            <person name="Beever R.E."/>
            <person name="Beffa R."/>
            <person name="Benoit I."/>
            <person name="Bouzid O."/>
            <person name="Brault B."/>
            <person name="Chen Z."/>
            <person name="Choquer M."/>
            <person name="Collemare J."/>
            <person name="Cotton P."/>
            <person name="Danchin E.G."/>
            <person name="Da Silva C."/>
            <person name="Gautier A."/>
            <person name="Giraud C."/>
            <person name="Giraud T."/>
            <person name="Gonzalez C."/>
            <person name="Grossetete S."/>
            <person name="Guldener U."/>
            <person name="Henrissat B."/>
            <person name="Howlett B.J."/>
            <person name="Kodira C."/>
            <person name="Kretschmer M."/>
            <person name="Lappartient A."/>
            <person name="Leroch M."/>
            <person name="Levis C."/>
            <person name="Mauceli E."/>
            <person name="Neuveglise C."/>
            <person name="Oeser B."/>
            <person name="Pearson M."/>
            <person name="Poulain J."/>
            <person name="Poussereau N."/>
            <person name="Quesneville H."/>
            <person name="Rascle C."/>
            <person name="Schumacher J."/>
            <person name="Segurens B."/>
            <person name="Sexton A."/>
            <person name="Silva E."/>
            <person name="Sirven C."/>
            <person name="Soanes D.M."/>
            <person name="Talbot N.J."/>
            <person name="Templeton M."/>
            <person name="Yandava C."/>
            <person name="Yarden O."/>
            <person name="Zeng Q."/>
            <person name="Rollins J.A."/>
            <person name="Lebrun M.H."/>
            <person name="Dickman M."/>
        </authorList>
    </citation>
    <scope>NUCLEOTIDE SEQUENCE [LARGE SCALE GENOMIC DNA]</scope>
    <source>
        <strain evidence="3">ATCC 18683 / 1980 / Ss-1</strain>
    </source>
</reference>
<organism evidence="2 3">
    <name type="scientific">Sclerotinia sclerotiorum (strain ATCC 18683 / 1980 / Ss-1)</name>
    <name type="common">White mold</name>
    <name type="synonym">Whetzelinia sclerotiorum</name>
    <dbReference type="NCBI Taxonomy" id="665079"/>
    <lineage>
        <taxon>Eukaryota</taxon>
        <taxon>Fungi</taxon>
        <taxon>Dikarya</taxon>
        <taxon>Ascomycota</taxon>
        <taxon>Pezizomycotina</taxon>
        <taxon>Leotiomycetes</taxon>
        <taxon>Helotiales</taxon>
        <taxon>Sclerotiniaceae</taxon>
        <taxon>Sclerotinia</taxon>
    </lineage>
</organism>
<proteinExistence type="predicted"/>
<dbReference type="AlphaFoldDB" id="A7EGI7"/>
<protein>
    <submittedName>
        <fullName evidence="2">Uncharacterized protein</fullName>
    </submittedName>
</protein>
<dbReference type="HOGENOM" id="CLU_1511464_0_0_1"/>
<gene>
    <name evidence="2" type="ORF">SS1G_04428</name>
</gene>
<dbReference type="GeneID" id="5490793"/>
<dbReference type="KEGG" id="ssl:SS1G_04428"/>
<feature type="compositionally biased region" description="Low complexity" evidence="1">
    <location>
        <begin position="49"/>
        <end position="61"/>
    </location>
</feature>
<feature type="region of interest" description="Disordered" evidence="1">
    <location>
        <begin position="33"/>
        <end position="71"/>
    </location>
</feature>
<evidence type="ECO:0000313" key="2">
    <source>
        <dbReference type="EMBL" id="EDO01953.1"/>
    </source>
</evidence>
<name>A7EGI7_SCLS1</name>
<keyword evidence="3" id="KW-1185">Reference proteome</keyword>
<dbReference type="RefSeq" id="XP_001594621.1">
    <property type="nucleotide sequence ID" value="XM_001594571.1"/>
</dbReference>